<dbReference type="AlphaFoldDB" id="A0A8R1Y121"/>
<evidence type="ECO:0000256" key="8">
    <source>
        <dbReference type="ARBA" id="ARBA00022553"/>
    </source>
</evidence>
<evidence type="ECO:0000256" key="17">
    <source>
        <dbReference type="SAM" id="MobiDB-lite"/>
    </source>
</evidence>
<evidence type="ECO:0000256" key="4">
    <source>
        <dbReference type="ARBA" id="ARBA00004544"/>
    </source>
</evidence>
<reference evidence="19" key="2">
    <citation type="submission" date="2022-06" db="UniProtKB">
        <authorList>
            <consortium name="EnsemblMetazoa"/>
        </authorList>
    </citation>
    <scope>IDENTIFICATION</scope>
</reference>
<dbReference type="GO" id="GO:0030016">
    <property type="term" value="C:myofibril"/>
    <property type="evidence" value="ECO:0007669"/>
    <property type="project" value="UniProtKB-SubCell"/>
</dbReference>
<keyword evidence="7" id="KW-1017">Isopeptide bond</keyword>
<sequence>MGRQDNIKHEKLSLEIYWIGESADMTALFSIDQVKYECSCGEWESLNRLYFCRHCSEIRCLLCVSQEMDTSFCPSCLDNVSTGEARQKKNRCSNCYQCPICGVSAVIRASNETYHLSCNTCRWTTTDSNIPDSTSSTIWPQYQLEDEQLLSAFLERMRNYAAIERADRERHKYSKRRSNLGAVLSDRFGLQTMYNRRKAALTERTEKKFPTLESTDDIIPLDDSIFDEQEIDVGSIATLMQEAKQPLANGRPLLPIRTPLAGRHSIRCKQCDHSLCKGEYSPTSIKFKIQVLAGNHVPDIRLSRRAALVSNQWCSLFLTVSNFSTSLAHVVIIPYTNEDESYVKCDSPVIELSVPNRDDAMEWDETFEKSANENEGLIVFRQRHRIGIRFNVLAAEGADRKLALIVKYSNCSNSFEHGADQTWLQHRVDCVMGTKTGDEKFGHALHDDLTLSAICKKIKQKESEGNRRVRLSRRAWKYRIDDDESEKEARMQRCAYVSRRTQLACKNYRPSSELTVEGFCEVHTNFFQQLAQHAMAEQRRIEGTLLNKPKDICTMQERTLYERLRGLTVICCIDDETLMTVKDWTSVEQDLFNDLLLDDDDGDPLKNAEVWTDEEVIRCQLIALERKLSVTRDLRKLIAEKIRRLTVSYAKSMEEDQKKGKTKVEDSRLREIQLANRKYHSYHSAKDQYMLRRLKARLEWDGSEEHKLDYLKTDNVKDGAQCIFFISENNVIPNDKCHEAVTGSISKTNEEPIEKNVDHDSHIIIQKLLNELCEQIEQALDSGRDLISISLKNGNEVEMKEGQRCSNWTLPKLNHCVAHIYDDRRQHLFAPCTECGALGLDFGDGLNFCLRHIARRNQASLNTVEHWKTMTVQRGVVPMSNTSDIHNTLPTGQTQSDVKSGSKLLADSSTTATNIRGNFDEGNKNFPIKFVVIDERKDEKSGTDVKISVPAKGAVRNSGDGLLHHGVTIHRSWQEEDLHSCARTRPFMTENFPKTKIRRATETRYSLSDVRDYLGSNMLSPSMYRSQEQLSKSMVQDLLNGGPTRAAASASQFISRRMAAPTTTFSPKIGLRKPVYSTVISRSAIEAPEMISLGPTNNTSVASLSTNSTSVSSRPIIQRPIVLRNRTDASSSVSNQPVRLPSRCIATLSTSRPLPNWRNRSTISLDSRIRRPPVNLVLPMDYSNRPANAAAPRIGPYFRRRDERQFISGNARSRLVAIDSLSYTAPRVQPRSSYPLPTFRQEISRPIVCRPRITAEPKAPSTAETLETAAAVASIAADLEAPMDKEDEADEIIGRLETSWQTVKEPSVDQKLGSEQCTTAESIDKNKKRETVLNASGISNKRSAALLSRQSSNESTEDGLAVLAMAAASRAFVSDQSPPSKKSKYGQLGLEEEDDE</sequence>
<dbReference type="OMA" id="QVKYECS"/>
<dbReference type="EMBL" id="CMVM020000249">
    <property type="status" value="NOT_ANNOTATED_CDS"/>
    <property type="molecule type" value="Genomic_DNA"/>
</dbReference>
<reference evidence="20" key="1">
    <citation type="submission" date="2013-10" db="EMBL/GenBank/DDBJ databases">
        <title>Genome sequencing of Onchocerca volvulus.</title>
        <authorList>
            <person name="Cotton J."/>
            <person name="Tsai J."/>
            <person name="Stanley E."/>
            <person name="Tracey A."/>
            <person name="Holroyd N."/>
            <person name="Lustigman S."/>
            <person name="Berriman M."/>
        </authorList>
    </citation>
    <scope>NUCLEOTIDE SEQUENCE</scope>
</reference>
<evidence type="ECO:0000256" key="12">
    <source>
        <dbReference type="ARBA" id="ARBA00023212"/>
    </source>
</evidence>
<evidence type="ECO:0000256" key="15">
    <source>
        <dbReference type="ARBA" id="ARBA00034864"/>
    </source>
</evidence>
<keyword evidence="11" id="KW-0175">Coiled coil</keyword>
<evidence type="ECO:0000256" key="6">
    <source>
        <dbReference type="ARBA" id="ARBA00022490"/>
    </source>
</evidence>
<accession>A0A8R1Y121</accession>
<evidence type="ECO:0000256" key="5">
    <source>
        <dbReference type="ARBA" id="ARBA00004657"/>
    </source>
</evidence>
<keyword evidence="8" id="KW-0597">Phosphoprotein</keyword>
<evidence type="ECO:0000256" key="10">
    <source>
        <dbReference type="ARBA" id="ARBA00022990"/>
    </source>
</evidence>
<evidence type="ECO:0000256" key="13">
    <source>
        <dbReference type="ARBA" id="ARBA00023242"/>
    </source>
</evidence>
<comment type="subcellular location">
    <subcellularLocation>
        <location evidence="4">Cytoplasm</location>
        <location evidence="4">Cell cortex</location>
    </subcellularLocation>
    <subcellularLocation>
        <location evidence="2">Cytoplasm</location>
        <location evidence="2">Cytoskeleton</location>
        <location evidence="2">Microtubule organizing center</location>
        <location evidence="2">Centrosome</location>
    </subcellularLocation>
    <subcellularLocation>
        <location evidence="3">Cytoplasm</location>
        <location evidence="3">Cytoskeleton</location>
        <location evidence="3">Stress fiber</location>
    </subcellularLocation>
    <subcellularLocation>
        <location evidence="5">Cytoplasm</location>
        <location evidence="5">Myofibril</location>
    </subcellularLocation>
    <subcellularLocation>
        <location evidence="1">Nucleus</location>
    </subcellularLocation>
</comment>
<evidence type="ECO:0000259" key="18">
    <source>
        <dbReference type="Pfam" id="PF13891"/>
    </source>
</evidence>
<feature type="region of interest" description="Disordered" evidence="17">
    <location>
        <begin position="1306"/>
        <end position="1325"/>
    </location>
</feature>
<keyword evidence="9" id="KW-0832">Ubl conjugation</keyword>
<dbReference type="GO" id="GO:0005634">
    <property type="term" value="C:nucleus"/>
    <property type="evidence" value="ECO:0007669"/>
    <property type="project" value="UniProtKB-SubCell"/>
</dbReference>
<dbReference type="InterPro" id="IPR025927">
    <property type="entry name" value="Znf_KANL2-like"/>
</dbReference>
<evidence type="ECO:0000313" key="19">
    <source>
        <dbReference type="EnsemblMetazoa" id="OVOC8574.1"/>
    </source>
</evidence>
<dbReference type="InterPro" id="IPR008603">
    <property type="entry name" value="DCTN4"/>
</dbReference>
<evidence type="ECO:0000256" key="7">
    <source>
        <dbReference type="ARBA" id="ARBA00022499"/>
    </source>
</evidence>
<dbReference type="PANTHER" id="PTHR13034:SF2">
    <property type="entry name" value="DYNACTIN SUBUNIT 4"/>
    <property type="match status" value="1"/>
</dbReference>
<dbReference type="Pfam" id="PF05502">
    <property type="entry name" value="Dynactin_p62"/>
    <property type="match status" value="2"/>
</dbReference>
<comment type="similarity">
    <text evidence="14">Belongs to the dynactin subunit 4 family.</text>
</comment>
<evidence type="ECO:0000256" key="2">
    <source>
        <dbReference type="ARBA" id="ARBA00004300"/>
    </source>
</evidence>
<protein>
    <recommendedName>
        <fullName evidence="15">Dynactin subunit 4</fullName>
    </recommendedName>
</protein>
<dbReference type="Proteomes" id="UP000024404">
    <property type="component" value="Unassembled WGS sequence"/>
</dbReference>
<keyword evidence="10" id="KW-0007">Acetylation</keyword>
<name>A0A8R1Y121_ONCVO</name>
<proteinExistence type="inferred from homology"/>
<keyword evidence="20" id="KW-1185">Reference proteome</keyword>
<dbReference type="EnsemblMetazoa" id="OVOC8574.1">
    <property type="protein sequence ID" value="OVOC8574.1"/>
    <property type="gene ID" value="WBGene00245383"/>
</dbReference>
<keyword evidence="6" id="KW-0963">Cytoplasm</keyword>
<evidence type="ECO:0000256" key="9">
    <source>
        <dbReference type="ARBA" id="ARBA00022843"/>
    </source>
</evidence>
<comment type="subunit">
    <text evidence="16">Subunit of dynactin, a multiprotein complex part of a tripartite complex with dynein and a adapter, such as BICDL1, BICD2 or HOOK3. The dynactin complex is built around ACTR1A/ACTB filament and consists of an actin-related filament composed of a shoulder domain, a pointed end and a barbed end. Its length is defined by its flexible shoulder domain. The soulder is composed of 2 DCTN1 subunits, 4 DCTN2 and 2 DCTN3. The 4 DCNT2 (via N-terminus) bind the ACTR1A filament and act as molecular rulers to determine the length. The pointed end is important for binding dynein-dynactin cargo adapters. Consists of 4 subunits: ACTR10, DCNT4, DCTN5 and DCTN6. The barbed end is composed of a CAPZA1:CAPZB heterodimers, which binds ACTR1A/ACTB filament and dynactin and stabilizes dynactin. Interacts with ATP7B, but not ATP7A, in a copper-dependent manner. Interacts with ANK2; this interaction is required for localization at costameres. Interacts with N4BP2L1.</text>
</comment>
<feature type="region of interest" description="Disordered" evidence="17">
    <location>
        <begin position="1371"/>
        <end position="1396"/>
    </location>
</feature>
<dbReference type="GO" id="GO:0005869">
    <property type="term" value="C:dynactin complex"/>
    <property type="evidence" value="ECO:0007669"/>
    <property type="project" value="InterPro"/>
</dbReference>
<keyword evidence="13" id="KW-0539">Nucleus</keyword>
<evidence type="ECO:0000256" key="3">
    <source>
        <dbReference type="ARBA" id="ARBA00004529"/>
    </source>
</evidence>
<evidence type="ECO:0000256" key="11">
    <source>
        <dbReference type="ARBA" id="ARBA00023054"/>
    </source>
</evidence>
<dbReference type="GO" id="GO:0005938">
    <property type="term" value="C:cell cortex"/>
    <property type="evidence" value="ECO:0007669"/>
    <property type="project" value="UniProtKB-SubCell"/>
</dbReference>
<dbReference type="GO" id="GO:0001725">
    <property type="term" value="C:stress fiber"/>
    <property type="evidence" value="ECO:0007669"/>
    <property type="project" value="UniProtKB-SubCell"/>
</dbReference>
<dbReference type="Pfam" id="PF13891">
    <property type="entry name" value="zf-C3HC3H_KANSL2"/>
    <property type="match status" value="1"/>
</dbReference>
<evidence type="ECO:0000313" key="20">
    <source>
        <dbReference type="Proteomes" id="UP000024404"/>
    </source>
</evidence>
<evidence type="ECO:0000256" key="16">
    <source>
        <dbReference type="ARBA" id="ARBA00093507"/>
    </source>
</evidence>
<feature type="domain" description="KANL2-like probable zinc-finger" evidence="18">
    <location>
        <begin position="802"/>
        <end position="833"/>
    </location>
</feature>
<organism evidence="19 20">
    <name type="scientific">Onchocerca volvulus</name>
    <dbReference type="NCBI Taxonomy" id="6282"/>
    <lineage>
        <taxon>Eukaryota</taxon>
        <taxon>Metazoa</taxon>
        <taxon>Ecdysozoa</taxon>
        <taxon>Nematoda</taxon>
        <taxon>Chromadorea</taxon>
        <taxon>Rhabditida</taxon>
        <taxon>Spirurina</taxon>
        <taxon>Spiruromorpha</taxon>
        <taxon>Filarioidea</taxon>
        <taxon>Onchocercidae</taxon>
        <taxon>Onchocerca</taxon>
    </lineage>
</organism>
<evidence type="ECO:0000256" key="1">
    <source>
        <dbReference type="ARBA" id="ARBA00004123"/>
    </source>
</evidence>
<keyword evidence="12" id="KW-0206">Cytoskeleton</keyword>
<dbReference type="PANTHER" id="PTHR13034">
    <property type="entry name" value="DYNACTIN P62 SUBUNIT"/>
    <property type="match status" value="1"/>
</dbReference>
<dbReference type="GO" id="GO:0005813">
    <property type="term" value="C:centrosome"/>
    <property type="evidence" value="ECO:0007669"/>
    <property type="project" value="UniProtKB-SubCell"/>
</dbReference>
<evidence type="ECO:0000256" key="14">
    <source>
        <dbReference type="ARBA" id="ARBA00034776"/>
    </source>
</evidence>